<evidence type="ECO:0000313" key="7">
    <source>
        <dbReference type="Proteomes" id="UP000515971"/>
    </source>
</evidence>
<dbReference type="KEGG" id="slut:H9L13_07560"/>
<reference evidence="6 7" key="1">
    <citation type="submission" date="2020-08" db="EMBL/GenBank/DDBJ databases">
        <title>Genome sequence of Sphingomonas lutea KCTC 23642T.</title>
        <authorList>
            <person name="Hyun D.-W."/>
            <person name="Bae J.-W."/>
        </authorList>
    </citation>
    <scope>NUCLEOTIDE SEQUENCE [LARGE SCALE GENOMIC DNA]</scope>
    <source>
        <strain evidence="6 7">KCTC 23642</strain>
    </source>
</reference>
<evidence type="ECO:0000256" key="5">
    <source>
        <dbReference type="SAM" id="Phobius"/>
    </source>
</evidence>
<dbReference type="Pfam" id="PF13564">
    <property type="entry name" value="DoxX_2"/>
    <property type="match status" value="1"/>
</dbReference>
<accession>A0A7G9SFE4</accession>
<organism evidence="6 7">
    <name type="scientific">Sphingomonas lutea</name>
    <dbReference type="NCBI Taxonomy" id="1045317"/>
    <lineage>
        <taxon>Bacteria</taxon>
        <taxon>Pseudomonadati</taxon>
        <taxon>Pseudomonadota</taxon>
        <taxon>Alphaproteobacteria</taxon>
        <taxon>Sphingomonadales</taxon>
        <taxon>Sphingomonadaceae</taxon>
        <taxon>Sphingomonas</taxon>
    </lineage>
</organism>
<sequence>MTRFISRSARMLLALIFGAAGMAKLVNPAMFTAQFASLALPVWFITVTGACELVGAAMLVLHPRTRVFGAALLAMMMLVATILHLRSEPPGRALPAMVLAVLAAYVARASCPPPVEAADA</sequence>
<gene>
    <name evidence="6" type="ORF">H9L13_07560</name>
</gene>
<proteinExistence type="predicted"/>
<keyword evidence="3 5" id="KW-1133">Transmembrane helix</keyword>
<evidence type="ECO:0000256" key="4">
    <source>
        <dbReference type="ARBA" id="ARBA00023136"/>
    </source>
</evidence>
<evidence type="ECO:0000256" key="1">
    <source>
        <dbReference type="ARBA" id="ARBA00004141"/>
    </source>
</evidence>
<dbReference type="EMBL" id="CP060718">
    <property type="protein sequence ID" value="QNN66569.1"/>
    <property type="molecule type" value="Genomic_DNA"/>
</dbReference>
<evidence type="ECO:0000313" key="6">
    <source>
        <dbReference type="EMBL" id="QNN66569.1"/>
    </source>
</evidence>
<protein>
    <submittedName>
        <fullName evidence="6">DoxX family protein</fullName>
    </submittedName>
</protein>
<dbReference type="AlphaFoldDB" id="A0A7G9SFE4"/>
<comment type="subcellular location">
    <subcellularLocation>
        <location evidence="1">Membrane</location>
        <topology evidence="1">Multi-pass membrane protein</topology>
    </subcellularLocation>
</comment>
<keyword evidence="7" id="KW-1185">Reference proteome</keyword>
<name>A0A7G9SFE4_9SPHN</name>
<keyword evidence="4 5" id="KW-0472">Membrane</keyword>
<keyword evidence="2 5" id="KW-0812">Transmembrane</keyword>
<evidence type="ECO:0000256" key="3">
    <source>
        <dbReference type="ARBA" id="ARBA00022989"/>
    </source>
</evidence>
<evidence type="ECO:0000256" key="2">
    <source>
        <dbReference type="ARBA" id="ARBA00022692"/>
    </source>
</evidence>
<feature type="transmembrane region" description="Helical" evidence="5">
    <location>
        <begin position="67"/>
        <end position="85"/>
    </location>
</feature>
<dbReference type="RefSeq" id="WP_187537161.1">
    <property type="nucleotide sequence ID" value="NZ_BAABJT010000001.1"/>
</dbReference>
<dbReference type="Proteomes" id="UP000515971">
    <property type="component" value="Chromosome"/>
</dbReference>
<dbReference type="GO" id="GO:0016020">
    <property type="term" value="C:membrane"/>
    <property type="evidence" value="ECO:0007669"/>
    <property type="project" value="UniProtKB-SubCell"/>
</dbReference>
<dbReference type="InterPro" id="IPR032808">
    <property type="entry name" value="DoxX"/>
</dbReference>
<feature type="transmembrane region" description="Helical" evidence="5">
    <location>
        <begin position="38"/>
        <end position="60"/>
    </location>
</feature>